<dbReference type="Proteomes" id="UP001175000">
    <property type="component" value="Unassembled WGS sequence"/>
</dbReference>
<feature type="non-terminal residue" evidence="8">
    <location>
        <position position="294"/>
    </location>
</feature>
<evidence type="ECO:0000256" key="5">
    <source>
        <dbReference type="ARBA" id="ARBA00038359"/>
    </source>
</evidence>
<evidence type="ECO:0000256" key="1">
    <source>
        <dbReference type="ARBA" id="ARBA00004141"/>
    </source>
</evidence>
<feature type="non-terminal residue" evidence="8">
    <location>
        <position position="1"/>
    </location>
</feature>
<evidence type="ECO:0000313" key="9">
    <source>
        <dbReference type="Proteomes" id="UP001175000"/>
    </source>
</evidence>
<keyword evidence="2 6" id="KW-0812">Transmembrane</keyword>
<feature type="transmembrane region" description="Helical" evidence="6">
    <location>
        <begin position="253"/>
        <end position="273"/>
    </location>
</feature>
<comment type="caution">
    <text evidence="8">The sequence shown here is derived from an EMBL/GenBank/DDBJ whole genome shotgun (WGS) entry which is preliminary data.</text>
</comment>
<dbReference type="AlphaFoldDB" id="A0AA40BZG7"/>
<feature type="domain" description="Rhodopsin" evidence="7">
    <location>
        <begin position="44"/>
        <end position="277"/>
    </location>
</feature>
<comment type="subcellular location">
    <subcellularLocation>
        <location evidence="1">Membrane</location>
        <topology evidence="1">Multi-pass membrane protein</topology>
    </subcellularLocation>
</comment>
<feature type="transmembrane region" description="Helical" evidence="6">
    <location>
        <begin position="90"/>
        <end position="114"/>
    </location>
</feature>
<evidence type="ECO:0000313" key="8">
    <source>
        <dbReference type="EMBL" id="KAK0619492.1"/>
    </source>
</evidence>
<proteinExistence type="inferred from homology"/>
<name>A0AA40BZG7_9PEZI</name>
<feature type="transmembrane region" description="Helical" evidence="6">
    <location>
        <begin position="15"/>
        <end position="35"/>
    </location>
</feature>
<feature type="transmembrane region" description="Helical" evidence="6">
    <location>
        <begin position="126"/>
        <end position="147"/>
    </location>
</feature>
<comment type="similarity">
    <text evidence="5">Belongs to the SAT4 family.</text>
</comment>
<sequence length="294" mass="32054">FPITPHASHLARVHLAVTIPLLTLTILTLLTRLYIRLRPSPGIPRNFGWDDLLILLGFASTIAEIALLQREMFLSPQAVSFATFTEAIKHAYLAIFFWNLGMMLIKASIALTLLRIPLGHRAWRPFLYGIVAVQMVWFVGDTVYIFGVKCRPLQAAWDLEVALGGQAECTDVRTDVLVSSIGSALNVVTSLLLSVAPMVVLAGLRRPRRERVLVCGLMGLGMFASGASIVKAVKVGEWDRAAVEDTWALAMEVATWTVVELLVAVLAACSPSLKGPIEGLLGKCGILLTGRREE</sequence>
<dbReference type="InterPro" id="IPR049326">
    <property type="entry name" value="Rhodopsin_dom_fungi"/>
</dbReference>
<gene>
    <name evidence="8" type="ORF">B0T14DRAFT_411387</name>
</gene>
<accession>A0AA40BZG7</accession>
<keyword evidence="4 6" id="KW-0472">Membrane</keyword>
<evidence type="ECO:0000256" key="3">
    <source>
        <dbReference type="ARBA" id="ARBA00022989"/>
    </source>
</evidence>
<keyword evidence="3 6" id="KW-1133">Transmembrane helix</keyword>
<evidence type="ECO:0000256" key="2">
    <source>
        <dbReference type="ARBA" id="ARBA00022692"/>
    </source>
</evidence>
<evidence type="ECO:0000259" key="7">
    <source>
        <dbReference type="Pfam" id="PF20684"/>
    </source>
</evidence>
<dbReference type="EMBL" id="JAULSU010000004">
    <property type="protein sequence ID" value="KAK0619492.1"/>
    <property type="molecule type" value="Genomic_DNA"/>
</dbReference>
<feature type="transmembrane region" description="Helical" evidence="6">
    <location>
        <begin position="211"/>
        <end position="233"/>
    </location>
</feature>
<dbReference type="PANTHER" id="PTHR33048:SF146">
    <property type="entry name" value="INTEGRAL MEMBRANE PROTEIN"/>
    <property type="match status" value="1"/>
</dbReference>
<dbReference type="GO" id="GO:0016020">
    <property type="term" value="C:membrane"/>
    <property type="evidence" value="ECO:0007669"/>
    <property type="project" value="UniProtKB-SubCell"/>
</dbReference>
<dbReference type="InterPro" id="IPR052337">
    <property type="entry name" value="SAT4-like"/>
</dbReference>
<keyword evidence="9" id="KW-1185">Reference proteome</keyword>
<evidence type="ECO:0000256" key="6">
    <source>
        <dbReference type="SAM" id="Phobius"/>
    </source>
</evidence>
<reference evidence="8" key="1">
    <citation type="submission" date="2023-06" db="EMBL/GenBank/DDBJ databases">
        <title>Genome-scale phylogeny and comparative genomics of the fungal order Sordariales.</title>
        <authorList>
            <consortium name="Lawrence Berkeley National Laboratory"/>
            <person name="Hensen N."/>
            <person name="Bonometti L."/>
            <person name="Westerberg I."/>
            <person name="Brannstrom I.O."/>
            <person name="Guillou S."/>
            <person name="Cros-Aarteil S."/>
            <person name="Calhoun S."/>
            <person name="Haridas S."/>
            <person name="Kuo A."/>
            <person name="Mondo S."/>
            <person name="Pangilinan J."/>
            <person name="Riley R."/>
            <person name="Labutti K."/>
            <person name="Andreopoulos B."/>
            <person name="Lipzen A."/>
            <person name="Chen C."/>
            <person name="Yanf M."/>
            <person name="Daum C."/>
            <person name="Ng V."/>
            <person name="Clum A."/>
            <person name="Steindorff A."/>
            <person name="Ohm R."/>
            <person name="Martin F."/>
            <person name="Silar P."/>
            <person name="Natvig D."/>
            <person name="Lalanne C."/>
            <person name="Gautier V."/>
            <person name="Ament-Velasquez S.L."/>
            <person name="Kruys A."/>
            <person name="Hutchinson M.I."/>
            <person name="Powell A.J."/>
            <person name="Barry K."/>
            <person name="Miller A.N."/>
            <person name="Grigoriev I.V."/>
            <person name="Debuchy R."/>
            <person name="Gladieux P."/>
            <person name="Thoren M.H."/>
            <person name="Johannesson H."/>
        </authorList>
    </citation>
    <scope>NUCLEOTIDE SEQUENCE</scope>
    <source>
        <strain evidence="8">CBS 606.72</strain>
    </source>
</reference>
<organism evidence="8 9">
    <name type="scientific">Immersiella caudata</name>
    <dbReference type="NCBI Taxonomy" id="314043"/>
    <lineage>
        <taxon>Eukaryota</taxon>
        <taxon>Fungi</taxon>
        <taxon>Dikarya</taxon>
        <taxon>Ascomycota</taxon>
        <taxon>Pezizomycotina</taxon>
        <taxon>Sordariomycetes</taxon>
        <taxon>Sordariomycetidae</taxon>
        <taxon>Sordariales</taxon>
        <taxon>Lasiosphaeriaceae</taxon>
        <taxon>Immersiella</taxon>
    </lineage>
</organism>
<evidence type="ECO:0000256" key="4">
    <source>
        <dbReference type="ARBA" id="ARBA00023136"/>
    </source>
</evidence>
<dbReference type="Pfam" id="PF20684">
    <property type="entry name" value="Fung_rhodopsin"/>
    <property type="match status" value="1"/>
</dbReference>
<protein>
    <recommendedName>
        <fullName evidence="7">Rhodopsin domain-containing protein</fullName>
    </recommendedName>
</protein>
<feature type="transmembrane region" description="Helical" evidence="6">
    <location>
        <begin position="184"/>
        <end position="204"/>
    </location>
</feature>
<dbReference type="PANTHER" id="PTHR33048">
    <property type="entry name" value="PTH11-LIKE INTEGRAL MEMBRANE PROTEIN (AFU_ORTHOLOGUE AFUA_5G11245)"/>
    <property type="match status" value="1"/>
</dbReference>